<reference evidence="3 4" key="1">
    <citation type="journal article" date="2018" name="Mol. Biol. Evol.">
        <title>Analysis of the draft genome of the red seaweed Gracilariopsis chorda provides insights into genome size evolution in Rhodophyta.</title>
        <authorList>
            <person name="Lee J."/>
            <person name="Yang E.C."/>
            <person name="Graf L."/>
            <person name="Yang J.H."/>
            <person name="Qiu H."/>
            <person name="Zel Zion U."/>
            <person name="Chan C.X."/>
            <person name="Stephens T.G."/>
            <person name="Weber A.P.M."/>
            <person name="Boo G.H."/>
            <person name="Boo S.M."/>
            <person name="Kim K.M."/>
            <person name="Shin Y."/>
            <person name="Jung M."/>
            <person name="Lee S.J."/>
            <person name="Yim H.S."/>
            <person name="Lee J.H."/>
            <person name="Bhattacharya D."/>
            <person name="Yoon H.S."/>
        </authorList>
    </citation>
    <scope>NUCLEOTIDE SEQUENCE [LARGE SCALE GENOMIC DNA]</scope>
    <source>
        <strain evidence="3 4">SKKU-2015</strain>
        <tissue evidence="3">Whole body</tissue>
    </source>
</reference>
<evidence type="ECO:0000256" key="2">
    <source>
        <dbReference type="SAM" id="MobiDB-lite"/>
    </source>
</evidence>
<feature type="region of interest" description="Disordered" evidence="2">
    <location>
        <begin position="437"/>
        <end position="469"/>
    </location>
</feature>
<evidence type="ECO:0000313" key="4">
    <source>
        <dbReference type="Proteomes" id="UP000247409"/>
    </source>
</evidence>
<accession>A0A2V3IUN8</accession>
<keyword evidence="4" id="KW-1185">Reference proteome</keyword>
<feature type="coiled-coil region" evidence="1">
    <location>
        <begin position="239"/>
        <end position="389"/>
    </location>
</feature>
<evidence type="ECO:0000313" key="3">
    <source>
        <dbReference type="EMBL" id="PXF45833.1"/>
    </source>
</evidence>
<dbReference type="EMBL" id="NBIV01000051">
    <property type="protein sequence ID" value="PXF45833.1"/>
    <property type="molecule type" value="Genomic_DNA"/>
</dbReference>
<feature type="compositionally biased region" description="Polar residues" evidence="2">
    <location>
        <begin position="71"/>
        <end position="84"/>
    </location>
</feature>
<dbReference type="AlphaFoldDB" id="A0A2V3IUN8"/>
<gene>
    <name evidence="3" type="ORF">BWQ96_04370</name>
</gene>
<evidence type="ECO:0000256" key="1">
    <source>
        <dbReference type="SAM" id="Coils"/>
    </source>
</evidence>
<keyword evidence="1" id="KW-0175">Coiled coil</keyword>
<comment type="caution">
    <text evidence="3">The sequence shown here is derived from an EMBL/GenBank/DDBJ whole genome shotgun (WGS) entry which is preliminary data.</text>
</comment>
<feature type="region of interest" description="Disordered" evidence="2">
    <location>
        <begin position="47"/>
        <end position="85"/>
    </location>
</feature>
<feature type="coiled-coil region" evidence="1">
    <location>
        <begin position="133"/>
        <end position="206"/>
    </location>
</feature>
<protein>
    <submittedName>
        <fullName evidence="3">Uncharacterized protein</fullName>
    </submittedName>
</protein>
<sequence>MDIDKNRIAAVYNLVSALQTQLQTANLQNQKYEAIIVSYQRKLSKLIRKRNRSPTNQLAPPKKPQNDNEKTSTPTHSPSKQTPATDRLARLTADLHLARSKNKQLSDENLSLSRQLKSRDDALASDTAELSRLRQDNLKMRDLEMRINVLEAENASLKLRDQTLQNENNLRLNLGEESTRVLQKEVKRLNEELATARCEADAAAASSSSALRTANELQINLTQQLTDAKTTNTHMEQYIANIEKQLSAVRTEAEQQKLTFEEEADRLKQIADIQKEMTIQAEQRLKDFEAIVETLQQEVQEKDRQPKTVRSVQSHTEVLLKSMEQALDAKQAQLRQISLDQQKLKSSHSKMLQNEQQLKRIADEARQEARQAQREVVRLKAIIQEMSKQKGRPVDTAEEATEAKRLSFETGSIPLRNSGSLRFSGFDRNSGYGRESGMGRVSTFGRTSDFNDPEIGPRSTIPLHPPRQDEVPMDVDSQLQELFNIRMRHQKILRAMQETKNMRMSTE</sequence>
<organism evidence="3 4">
    <name type="scientific">Gracilariopsis chorda</name>
    <dbReference type="NCBI Taxonomy" id="448386"/>
    <lineage>
        <taxon>Eukaryota</taxon>
        <taxon>Rhodophyta</taxon>
        <taxon>Florideophyceae</taxon>
        <taxon>Rhodymeniophycidae</taxon>
        <taxon>Gracilariales</taxon>
        <taxon>Gracilariaceae</taxon>
        <taxon>Gracilariopsis</taxon>
    </lineage>
</organism>
<name>A0A2V3IUN8_9FLOR</name>
<dbReference type="OrthoDB" id="10491850at2759"/>
<proteinExistence type="predicted"/>
<dbReference type="Proteomes" id="UP000247409">
    <property type="component" value="Unassembled WGS sequence"/>
</dbReference>